<feature type="compositionally biased region" description="Basic and acidic residues" evidence="1">
    <location>
        <begin position="217"/>
        <end position="234"/>
    </location>
</feature>
<feature type="compositionally biased region" description="Basic and acidic residues" evidence="1">
    <location>
        <begin position="184"/>
        <end position="196"/>
    </location>
</feature>
<sequence>MKNCGRVIPSELRIDAFCDSCSVKKQRLRGEEVGKGALRVRKQGFQEIFQEERKEAARNALHKFEKERHHPRNTKTSNHDIIHVESSVWLSDLYYHPETLARKEAYARQAARAPPVSQTRQVRNRKPADDVPPKPPPPVASSMKIQERHREKKKEEEAHSRRGEYMPSYGTEKPLRRPLPPAAAHERPATKNDGRRTPPSLPPAVGPSSRSPPSSRPEPRPHHPQPQRKDERSFIARAKAKGYPDPRTHWPERYSPPHPQSKNNTSSPPSSSKPSSSSSPYRTKNRYDAAMEAAHERNEYLHARYVNMRRVEDELMYSSLGFANRGPNVWKTTPSHWDTRKAALADIIEKTRERRDKKGGDADSEISFVCQTSRAISGDKNEKKRRDDEGKRKKSGERQRRRHG</sequence>
<feature type="region of interest" description="Disordered" evidence="1">
    <location>
        <begin position="353"/>
        <end position="404"/>
    </location>
</feature>
<evidence type="ECO:0000313" key="2">
    <source>
        <dbReference type="EMBL" id="KAJ3579195.1"/>
    </source>
</evidence>
<gene>
    <name evidence="2" type="ORF">NPX13_g1374</name>
</gene>
<keyword evidence="3" id="KW-1185">Reference proteome</keyword>
<name>A0A9W8NLK9_9PEZI</name>
<organism evidence="2 3">
    <name type="scientific">Xylaria arbuscula</name>
    <dbReference type="NCBI Taxonomy" id="114810"/>
    <lineage>
        <taxon>Eukaryota</taxon>
        <taxon>Fungi</taxon>
        <taxon>Dikarya</taxon>
        <taxon>Ascomycota</taxon>
        <taxon>Pezizomycotina</taxon>
        <taxon>Sordariomycetes</taxon>
        <taxon>Xylariomycetidae</taxon>
        <taxon>Xylariales</taxon>
        <taxon>Xylariaceae</taxon>
        <taxon>Xylaria</taxon>
    </lineage>
</organism>
<comment type="caution">
    <text evidence="2">The sequence shown here is derived from an EMBL/GenBank/DDBJ whole genome shotgun (WGS) entry which is preliminary data.</text>
</comment>
<evidence type="ECO:0000256" key="1">
    <source>
        <dbReference type="SAM" id="MobiDB-lite"/>
    </source>
</evidence>
<feature type="compositionally biased region" description="Basic and acidic residues" evidence="1">
    <location>
        <begin position="145"/>
        <end position="164"/>
    </location>
</feature>
<feature type="compositionally biased region" description="Basic and acidic residues" evidence="1">
    <location>
        <begin position="242"/>
        <end position="252"/>
    </location>
</feature>
<feature type="compositionally biased region" description="Low complexity" evidence="1">
    <location>
        <begin position="266"/>
        <end position="280"/>
    </location>
</feature>
<dbReference type="VEuPathDB" id="FungiDB:F4678DRAFT_264115"/>
<feature type="region of interest" description="Disordered" evidence="1">
    <location>
        <begin position="107"/>
        <end position="291"/>
    </location>
</feature>
<evidence type="ECO:0000313" key="3">
    <source>
        <dbReference type="Proteomes" id="UP001148614"/>
    </source>
</evidence>
<protein>
    <submittedName>
        <fullName evidence="2">Uncharacterized protein</fullName>
    </submittedName>
</protein>
<dbReference type="AlphaFoldDB" id="A0A9W8NLK9"/>
<accession>A0A9W8NLK9</accession>
<dbReference type="Proteomes" id="UP001148614">
    <property type="component" value="Unassembled WGS sequence"/>
</dbReference>
<dbReference type="EMBL" id="JANPWZ010000122">
    <property type="protein sequence ID" value="KAJ3579195.1"/>
    <property type="molecule type" value="Genomic_DNA"/>
</dbReference>
<reference evidence="2" key="1">
    <citation type="submission" date="2022-07" db="EMBL/GenBank/DDBJ databases">
        <title>Genome Sequence of Xylaria arbuscula.</title>
        <authorList>
            <person name="Buettner E."/>
        </authorList>
    </citation>
    <scope>NUCLEOTIDE SEQUENCE</scope>
    <source>
        <strain evidence="2">VT107</strain>
    </source>
</reference>
<feature type="compositionally biased region" description="Basic and acidic residues" evidence="1">
    <location>
        <begin position="377"/>
        <end position="391"/>
    </location>
</feature>
<feature type="compositionally biased region" description="Basic residues" evidence="1">
    <location>
        <begin position="392"/>
        <end position="404"/>
    </location>
</feature>
<proteinExistence type="predicted"/>